<name>A0A2S2QP35_9HEMI</name>
<dbReference type="PANTHER" id="PTHR34009">
    <property type="entry name" value="PROTEIN STAR"/>
    <property type="match status" value="1"/>
</dbReference>
<evidence type="ECO:0000313" key="3">
    <source>
        <dbReference type="Proteomes" id="UP000694846"/>
    </source>
</evidence>
<dbReference type="GO" id="GO:0016197">
    <property type="term" value="P:endosomal transport"/>
    <property type="evidence" value="ECO:0007669"/>
    <property type="project" value="TreeGrafter"/>
</dbReference>
<evidence type="ECO:0000259" key="1">
    <source>
        <dbReference type="Pfam" id="PF05050"/>
    </source>
</evidence>
<dbReference type="GO" id="GO:0005794">
    <property type="term" value="C:Golgi apparatus"/>
    <property type="evidence" value="ECO:0007669"/>
    <property type="project" value="TreeGrafter"/>
</dbReference>
<dbReference type="Proteomes" id="UP000694846">
    <property type="component" value="Unplaced"/>
</dbReference>
<dbReference type="InterPro" id="IPR006342">
    <property type="entry name" value="FkbM_mtfrase"/>
</dbReference>
<reference evidence="4" key="2">
    <citation type="submission" date="2025-04" db="UniProtKB">
        <authorList>
            <consortium name="RefSeq"/>
        </authorList>
    </citation>
    <scope>IDENTIFICATION</scope>
    <source>
        <tissue evidence="4">Whole body</tissue>
    </source>
</reference>
<gene>
    <name evidence="2" type="primary">S</name>
    <name evidence="4" type="synonym">LOC112683046</name>
    <name evidence="2" type="ORF">g.162880</name>
</gene>
<dbReference type="RefSeq" id="XP_025409681.1">
    <property type="nucleotide sequence ID" value="XM_025553896.1"/>
</dbReference>
<dbReference type="InterPro" id="IPR053202">
    <property type="entry name" value="EGF_Rcpt_Signaling_Reg"/>
</dbReference>
<evidence type="ECO:0000313" key="4">
    <source>
        <dbReference type="RefSeq" id="XP_025409681.1"/>
    </source>
</evidence>
<dbReference type="InterPro" id="IPR029063">
    <property type="entry name" value="SAM-dependent_MTases_sf"/>
</dbReference>
<accession>A0A2S2QP35</accession>
<dbReference type="Pfam" id="PF05050">
    <property type="entry name" value="Methyltransf_21"/>
    <property type="match status" value="1"/>
</dbReference>
<evidence type="ECO:0000313" key="2">
    <source>
        <dbReference type="EMBL" id="MBY79495.1"/>
    </source>
</evidence>
<protein>
    <submittedName>
        <fullName evidence="2">Protein Star</fullName>
    </submittedName>
    <submittedName>
        <fullName evidence="4">Uncharacterized protein LOC112683046 isoform X1</fullName>
    </submittedName>
</protein>
<dbReference type="GO" id="GO:0005886">
    <property type="term" value="C:plasma membrane"/>
    <property type="evidence" value="ECO:0007669"/>
    <property type="project" value="TreeGrafter"/>
</dbReference>
<dbReference type="SUPFAM" id="SSF53335">
    <property type="entry name" value="S-adenosyl-L-methionine-dependent methyltransferases"/>
    <property type="match status" value="1"/>
</dbReference>
<dbReference type="GO" id="GO:0006888">
    <property type="term" value="P:endoplasmic reticulum to Golgi vesicle-mediated transport"/>
    <property type="evidence" value="ECO:0007669"/>
    <property type="project" value="TreeGrafter"/>
</dbReference>
<proteinExistence type="predicted"/>
<dbReference type="GO" id="GO:0005789">
    <property type="term" value="C:endoplasmic reticulum membrane"/>
    <property type="evidence" value="ECO:0007669"/>
    <property type="project" value="TreeGrafter"/>
</dbReference>
<sequence length="317" mass="36379">MKRLSKKLCLYFILAFLVVCLINVLTSKYNKENDLKSYDEMFNTFYNYSKDSGLNGPKVSMDDPNLIRKLRDHFLVKPAEESKGRRIRYNLSDRSLIDPSMGQAMEIAKIIDYTKGGFFIECGALDGETRSNTLYFERYYGWTGLLIEADPLNFIKMLKKGRRAYLSPSCLSVNPYPEIVSFLQRSNMGRIANDEVVEDEVISNDIEKKTSPVVNVQCFPLYTYLLALNVTVIDYFSLDVEGSELNVIKTIPFDKIDIKTLSVEFFHVKEGDDGVRAYLEEKGYIVTAKVTRQDRLANDYIFAKPSVLTKNVSFYIT</sequence>
<dbReference type="AlphaFoldDB" id="A0A2S2QP35"/>
<dbReference type="OrthoDB" id="6357215at2759"/>
<dbReference type="PANTHER" id="PTHR34009:SF2">
    <property type="entry name" value="PROTEIN STAR"/>
    <property type="match status" value="1"/>
</dbReference>
<organism evidence="2">
    <name type="scientific">Sipha flava</name>
    <name type="common">yellow sugarcane aphid</name>
    <dbReference type="NCBI Taxonomy" id="143950"/>
    <lineage>
        <taxon>Eukaryota</taxon>
        <taxon>Metazoa</taxon>
        <taxon>Ecdysozoa</taxon>
        <taxon>Arthropoda</taxon>
        <taxon>Hexapoda</taxon>
        <taxon>Insecta</taxon>
        <taxon>Pterygota</taxon>
        <taxon>Neoptera</taxon>
        <taxon>Paraneoptera</taxon>
        <taxon>Hemiptera</taxon>
        <taxon>Sternorrhyncha</taxon>
        <taxon>Aphidomorpha</taxon>
        <taxon>Aphidoidea</taxon>
        <taxon>Aphididae</taxon>
        <taxon>Sipha</taxon>
    </lineage>
</organism>
<dbReference type="Gene3D" id="3.40.50.150">
    <property type="entry name" value="Vaccinia Virus protein VP39"/>
    <property type="match status" value="1"/>
</dbReference>
<dbReference type="EMBL" id="GGMS01010292">
    <property type="protein sequence ID" value="MBY79495.1"/>
    <property type="molecule type" value="Transcribed_RNA"/>
</dbReference>
<dbReference type="GO" id="GO:0031902">
    <property type="term" value="C:late endosome membrane"/>
    <property type="evidence" value="ECO:0007669"/>
    <property type="project" value="TreeGrafter"/>
</dbReference>
<keyword evidence="3" id="KW-1185">Reference proteome</keyword>
<feature type="domain" description="Methyltransferase FkbM" evidence="1">
    <location>
        <begin position="121"/>
        <end position="285"/>
    </location>
</feature>
<reference evidence="2" key="1">
    <citation type="submission" date="2018-04" db="EMBL/GenBank/DDBJ databases">
        <title>Transcriptome assembly of Sipha flava.</title>
        <authorList>
            <person name="Scully E.D."/>
            <person name="Geib S.M."/>
            <person name="Palmer N.A."/>
            <person name="Koch K."/>
            <person name="Bradshaw J."/>
            <person name="Heng-Moss T."/>
            <person name="Sarath G."/>
        </authorList>
    </citation>
    <scope>NUCLEOTIDE SEQUENCE</scope>
</reference>